<dbReference type="SUPFAM" id="SSF53822">
    <property type="entry name" value="Periplasmic binding protein-like I"/>
    <property type="match status" value="1"/>
</dbReference>
<dbReference type="RefSeq" id="WP_105741023.1">
    <property type="nucleotide sequence ID" value="NZ_PVBR01000003.1"/>
</dbReference>
<dbReference type="GO" id="GO:0003677">
    <property type="term" value="F:DNA binding"/>
    <property type="evidence" value="ECO:0007669"/>
    <property type="project" value="InterPro"/>
</dbReference>
<dbReference type="SUPFAM" id="SSF47413">
    <property type="entry name" value="lambda repressor-like DNA-binding domains"/>
    <property type="match status" value="1"/>
</dbReference>
<dbReference type="Pfam" id="PF00356">
    <property type="entry name" value="LacI"/>
    <property type="match status" value="1"/>
</dbReference>
<proteinExistence type="inferred from homology"/>
<evidence type="ECO:0000256" key="2">
    <source>
        <dbReference type="ARBA" id="ARBA00007639"/>
    </source>
</evidence>
<name>A0A2S9IWP3_9HYPH</name>
<feature type="domain" description="HTH lacI-type" evidence="4">
    <location>
        <begin position="1"/>
        <end position="42"/>
    </location>
</feature>
<dbReference type="PROSITE" id="PS50932">
    <property type="entry name" value="HTH_LACI_2"/>
    <property type="match status" value="1"/>
</dbReference>
<dbReference type="InterPro" id="IPR000843">
    <property type="entry name" value="HTH_LacI"/>
</dbReference>
<comment type="similarity">
    <text evidence="2">Belongs to the bacterial solute-binding protein 2 family.</text>
</comment>
<organism evidence="5 6">
    <name type="scientific">Phyllobacterium phragmitis</name>
    <dbReference type="NCBI Taxonomy" id="2670329"/>
    <lineage>
        <taxon>Bacteria</taxon>
        <taxon>Pseudomonadati</taxon>
        <taxon>Pseudomonadota</taxon>
        <taxon>Alphaproteobacteria</taxon>
        <taxon>Hyphomicrobiales</taxon>
        <taxon>Phyllobacteriaceae</taxon>
        <taxon>Phyllobacterium</taxon>
    </lineage>
</organism>
<dbReference type="Proteomes" id="UP000239434">
    <property type="component" value="Unassembled WGS sequence"/>
</dbReference>
<dbReference type="InterPro" id="IPR025997">
    <property type="entry name" value="SBP_2_dom"/>
</dbReference>
<dbReference type="EMBL" id="PVBR01000003">
    <property type="protein sequence ID" value="PRD44942.1"/>
    <property type="molecule type" value="Genomic_DNA"/>
</dbReference>
<dbReference type="Pfam" id="PF13407">
    <property type="entry name" value="Peripla_BP_4"/>
    <property type="match status" value="1"/>
</dbReference>
<comment type="subcellular location">
    <subcellularLocation>
        <location evidence="1">Cell envelope</location>
    </subcellularLocation>
</comment>
<sequence length="355" mass="38881">MTDVAEAARVSLATVDRVLNRRKGVKARTVELVLRTALDLGYLSEAEYGRLSHPRPPNVVFLLPMGGNPYLRLLGDKVRTFAQSKSREEAQVRCFFIESFDAGALAGAIRHHAGWADGIVFMAIDHPLVREAVEEVSAAGKRIVTIVSDLQHSLRDAYVGLDNQAAGRTAGYLLGRFCRAQKGSVALVAGSRNYRAHAEREMGFLGLFEELYPDLQVIGMREGHDDRDENYRHALSLLEQNSDLVGIYNVGGSSDGIGRALQEKGRSGEVIFIGHGLTADTRRLLIAGTMDVVINSDPDMLLGTTLRVFRDLQRGDILNPAVLSPVKMDIIFRENIPPVQSVAGGAATRRGRHPF</sequence>
<dbReference type="InterPro" id="IPR028082">
    <property type="entry name" value="Peripla_BP_I"/>
</dbReference>
<dbReference type="Gene3D" id="3.40.50.2300">
    <property type="match status" value="2"/>
</dbReference>
<dbReference type="SMART" id="SM00354">
    <property type="entry name" value="HTH_LACI"/>
    <property type="match status" value="1"/>
</dbReference>
<dbReference type="PANTHER" id="PTHR46847">
    <property type="entry name" value="D-ALLOSE-BINDING PERIPLASMIC PROTEIN-RELATED"/>
    <property type="match status" value="1"/>
</dbReference>
<dbReference type="PANTHER" id="PTHR46847:SF1">
    <property type="entry name" value="D-ALLOSE-BINDING PERIPLASMIC PROTEIN-RELATED"/>
    <property type="match status" value="1"/>
</dbReference>
<reference evidence="5 6" key="1">
    <citation type="submission" date="2018-02" db="EMBL/GenBank/DDBJ databases">
        <title>The draft genome of Phyllobacterium sp. 1N-3.</title>
        <authorList>
            <person name="Liu L."/>
            <person name="Li L."/>
            <person name="Zhang X."/>
            <person name="Wang T."/>
            <person name="Liang L."/>
        </authorList>
    </citation>
    <scope>NUCLEOTIDE SEQUENCE [LARGE SCALE GENOMIC DNA]</scope>
    <source>
        <strain evidence="5 6">1N-3</strain>
    </source>
</reference>
<comment type="caution">
    <text evidence="5">The sequence shown here is derived from an EMBL/GenBank/DDBJ whole genome shotgun (WGS) entry which is preliminary data.</text>
</comment>
<protein>
    <submittedName>
        <fullName evidence="5">LacI family transcriptional regulator</fullName>
    </submittedName>
</protein>
<dbReference type="InterPro" id="IPR010982">
    <property type="entry name" value="Lambda_DNA-bd_dom_sf"/>
</dbReference>
<keyword evidence="6" id="KW-1185">Reference proteome</keyword>
<accession>A0A2S9IWP3</accession>
<dbReference type="CDD" id="cd01392">
    <property type="entry name" value="HTH_LacI"/>
    <property type="match status" value="1"/>
</dbReference>
<gene>
    <name evidence="5" type="ORF">C5748_05115</name>
</gene>
<dbReference type="CDD" id="cd06307">
    <property type="entry name" value="PBP1_sugar_binding"/>
    <property type="match status" value="1"/>
</dbReference>
<dbReference type="GO" id="GO:0030313">
    <property type="term" value="C:cell envelope"/>
    <property type="evidence" value="ECO:0007669"/>
    <property type="project" value="UniProtKB-SubCell"/>
</dbReference>
<dbReference type="AlphaFoldDB" id="A0A2S9IWP3"/>
<evidence type="ECO:0000256" key="3">
    <source>
        <dbReference type="ARBA" id="ARBA00022729"/>
    </source>
</evidence>
<evidence type="ECO:0000259" key="4">
    <source>
        <dbReference type="PROSITE" id="PS50932"/>
    </source>
</evidence>
<dbReference type="GO" id="GO:0006355">
    <property type="term" value="P:regulation of DNA-templated transcription"/>
    <property type="evidence" value="ECO:0007669"/>
    <property type="project" value="InterPro"/>
</dbReference>
<keyword evidence="3" id="KW-0732">Signal</keyword>
<dbReference type="Gene3D" id="1.10.260.40">
    <property type="entry name" value="lambda repressor-like DNA-binding domains"/>
    <property type="match status" value="1"/>
</dbReference>
<dbReference type="GO" id="GO:0030246">
    <property type="term" value="F:carbohydrate binding"/>
    <property type="evidence" value="ECO:0007669"/>
    <property type="project" value="UniProtKB-ARBA"/>
</dbReference>
<evidence type="ECO:0000256" key="1">
    <source>
        <dbReference type="ARBA" id="ARBA00004196"/>
    </source>
</evidence>
<evidence type="ECO:0000313" key="6">
    <source>
        <dbReference type="Proteomes" id="UP000239434"/>
    </source>
</evidence>
<evidence type="ECO:0000313" key="5">
    <source>
        <dbReference type="EMBL" id="PRD44942.1"/>
    </source>
</evidence>